<evidence type="ECO:0000256" key="1">
    <source>
        <dbReference type="SAM" id="SignalP"/>
    </source>
</evidence>
<evidence type="ECO:0000313" key="2">
    <source>
        <dbReference type="EMBL" id="KAF6026480.1"/>
    </source>
</evidence>
<name>A0A7J7JJK9_BUGNE</name>
<dbReference type="AlphaFoldDB" id="A0A7J7JJK9"/>
<gene>
    <name evidence="2" type="ORF">EB796_015221</name>
</gene>
<proteinExistence type="predicted"/>
<reference evidence="2" key="1">
    <citation type="submission" date="2020-06" db="EMBL/GenBank/DDBJ databases">
        <title>Draft genome of Bugula neritina, a colonial animal packing powerful symbionts and potential medicines.</title>
        <authorList>
            <person name="Rayko M."/>
        </authorList>
    </citation>
    <scope>NUCLEOTIDE SEQUENCE [LARGE SCALE GENOMIC DNA]</scope>
    <source>
        <strain evidence="2">Kwan_BN1</strain>
    </source>
</reference>
<feature type="signal peptide" evidence="1">
    <location>
        <begin position="1"/>
        <end position="18"/>
    </location>
</feature>
<evidence type="ECO:0000313" key="3">
    <source>
        <dbReference type="Proteomes" id="UP000593567"/>
    </source>
</evidence>
<sequence length="216" mass="24153">MSTLGVISLCHLVVLVSSSTEECVSGVHRLDNAFFTYTACHGVNVTDLESSRNACMALTLVSDVITFTNENEFVFISHLITQLSQISSKDFKYMPGLFQTSKDNRFNPETGDYYWINEPHTKITNESSSYWQPFDFVITKFNEQSLYIRQRSTFVLRGSGSWFPGGSLTWSKSVTPFSGIVCRGILPQSLVNGGRCASYQILLMLAAFSTLVLVFT</sequence>
<feature type="chain" id="PRO_5029519499" evidence="1">
    <location>
        <begin position="19"/>
        <end position="216"/>
    </location>
</feature>
<dbReference type="EMBL" id="VXIV02002271">
    <property type="protein sequence ID" value="KAF6026480.1"/>
    <property type="molecule type" value="Genomic_DNA"/>
</dbReference>
<protein>
    <submittedName>
        <fullName evidence="2">Uncharacterized protein</fullName>
    </submittedName>
</protein>
<keyword evidence="3" id="KW-1185">Reference proteome</keyword>
<comment type="caution">
    <text evidence="2">The sequence shown here is derived from an EMBL/GenBank/DDBJ whole genome shotgun (WGS) entry which is preliminary data.</text>
</comment>
<organism evidence="2 3">
    <name type="scientific">Bugula neritina</name>
    <name type="common">Brown bryozoan</name>
    <name type="synonym">Sertularia neritina</name>
    <dbReference type="NCBI Taxonomy" id="10212"/>
    <lineage>
        <taxon>Eukaryota</taxon>
        <taxon>Metazoa</taxon>
        <taxon>Spiralia</taxon>
        <taxon>Lophotrochozoa</taxon>
        <taxon>Bryozoa</taxon>
        <taxon>Gymnolaemata</taxon>
        <taxon>Cheilostomatida</taxon>
        <taxon>Flustrina</taxon>
        <taxon>Buguloidea</taxon>
        <taxon>Bugulidae</taxon>
        <taxon>Bugula</taxon>
    </lineage>
</organism>
<accession>A0A7J7JJK9</accession>
<keyword evidence="1" id="KW-0732">Signal</keyword>
<dbReference type="Proteomes" id="UP000593567">
    <property type="component" value="Unassembled WGS sequence"/>
</dbReference>